<dbReference type="SMART" id="SM00240">
    <property type="entry name" value="FHA"/>
    <property type="match status" value="1"/>
</dbReference>
<feature type="region of interest" description="Disordered" evidence="7">
    <location>
        <begin position="1"/>
        <end position="117"/>
    </location>
</feature>
<dbReference type="AlphaFoldDB" id="A0A8H4BC76"/>
<feature type="compositionally biased region" description="Acidic residues" evidence="7">
    <location>
        <begin position="439"/>
        <end position="456"/>
    </location>
</feature>
<dbReference type="GO" id="GO:0000151">
    <property type="term" value="C:ubiquitin ligase complex"/>
    <property type="evidence" value="ECO:0007669"/>
    <property type="project" value="TreeGrafter"/>
</dbReference>
<evidence type="ECO:0000313" key="10">
    <source>
        <dbReference type="EMBL" id="KAF1799574.1"/>
    </source>
</evidence>
<dbReference type="InterPro" id="IPR000253">
    <property type="entry name" value="FHA_dom"/>
</dbReference>
<keyword evidence="3 6" id="KW-0863">Zinc-finger</keyword>
<dbReference type="Gene3D" id="3.30.40.10">
    <property type="entry name" value="Zinc/RING finger domain, C3HC4 (zinc finger)"/>
    <property type="match status" value="1"/>
</dbReference>
<feature type="domain" description="FHA" evidence="8">
    <location>
        <begin position="149"/>
        <end position="203"/>
    </location>
</feature>
<comment type="caution">
    <text evidence="10">The sequence shown here is derived from an EMBL/GenBank/DDBJ whole genome shotgun (WGS) entry which is preliminary data.</text>
</comment>
<evidence type="ECO:0000256" key="4">
    <source>
        <dbReference type="ARBA" id="ARBA00022786"/>
    </source>
</evidence>
<feature type="compositionally biased region" description="Low complexity" evidence="7">
    <location>
        <begin position="473"/>
        <end position="485"/>
    </location>
</feature>
<evidence type="ECO:0000256" key="7">
    <source>
        <dbReference type="SAM" id="MobiDB-lite"/>
    </source>
</evidence>
<feature type="region of interest" description="Disordered" evidence="7">
    <location>
        <begin position="416"/>
        <end position="523"/>
    </location>
</feature>
<feature type="compositionally biased region" description="Polar residues" evidence="7">
    <location>
        <begin position="421"/>
        <end position="432"/>
    </location>
</feature>
<dbReference type="Pfam" id="PF00498">
    <property type="entry name" value="FHA"/>
    <property type="match status" value="1"/>
</dbReference>
<dbReference type="InterPro" id="IPR013083">
    <property type="entry name" value="Znf_RING/FYVE/PHD"/>
</dbReference>
<dbReference type="GO" id="GO:0008270">
    <property type="term" value="F:zinc ion binding"/>
    <property type="evidence" value="ECO:0007669"/>
    <property type="project" value="UniProtKB-KW"/>
</dbReference>
<dbReference type="GO" id="GO:0032153">
    <property type="term" value="C:cell division site"/>
    <property type="evidence" value="ECO:0007669"/>
    <property type="project" value="TreeGrafter"/>
</dbReference>
<dbReference type="PANTHER" id="PTHR15067">
    <property type="entry name" value="E3 UBIQUITIN-PROTEIN LIGASE RNF8"/>
    <property type="match status" value="1"/>
</dbReference>
<dbReference type="InterPro" id="IPR001841">
    <property type="entry name" value="Znf_RING"/>
</dbReference>
<feature type="compositionally biased region" description="Low complexity" evidence="7">
    <location>
        <begin position="100"/>
        <end position="116"/>
    </location>
</feature>
<proteinExistence type="predicted"/>
<feature type="compositionally biased region" description="Basic and acidic residues" evidence="7">
    <location>
        <begin position="457"/>
        <end position="469"/>
    </location>
</feature>
<accession>A0A8H4BC76</accession>
<reference evidence="10 11" key="1">
    <citation type="submission" date="2019-09" db="EMBL/GenBank/DDBJ databases">
        <authorList>
            <consortium name="DOE Joint Genome Institute"/>
            <person name="Mondo S.J."/>
            <person name="Navarro-Mendoza M.I."/>
            <person name="Perez-Arques C."/>
            <person name="Panchal S."/>
            <person name="Nicolas F.E."/>
            <person name="Ganguly P."/>
            <person name="Pangilinan J."/>
            <person name="Grigoriev I."/>
            <person name="Heitman J."/>
            <person name="Sanya K."/>
            <person name="Garre V."/>
        </authorList>
    </citation>
    <scope>NUCLEOTIDE SEQUENCE [LARGE SCALE GENOMIC DNA]</scope>
    <source>
        <strain evidence="10 11">MU402</strain>
    </source>
</reference>
<dbReference type="InterPro" id="IPR008984">
    <property type="entry name" value="SMAD_FHA_dom_sf"/>
</dbReference>
<dbReference type="PROSITE" id="PS50006">
    <property type="entry name" value="FHA_DOMAIN"/>
    <property type="match status" value="1"/>
</dbReference>
<evidence type="ECO:0000256" key="1">
    <source>
        <dbReference type="ARBA" id="ARBA00022679"/>
    </source>
</evidence>
<feature type="compositionally biased region" description="Low complexity" evidence="7">
    <location>
        <begin position="8"/>
        <end position="42"/>
    </location>
</feature>
<evidence type="ECO:0000256" key="6">
    <source>
        <dbReference type="PROSITE-ProRule" id="PRU00175"/>
    </source>
</evidence>
<evidence type="ECO:0000259" key="8">
    <source>
        <dbReference type="PROSITE" id="PS50006"/>
    </source>
</evidence>
<dbReference type="GO" id="GO:0006511">
    <property type="term" value="P:ubiquitin-dependent protein catabolic process"/>
    <property type="evidence" value="ECO:0007669"/>
    <property type="project" value="TreeGrafter"/>
</dbReference>
<evidence type="ECO:0000256" key="5">
    <source>
        <dbReference type="ARBA" id="ARBA00022833"/>
    </source>
</evidence>
<organism evidence="10 11">
    <name type="scientific">Mucor circinelloides f. lusitanicus</name>
    <name type="common">Mucor racemosus var. lusitanicus</name>
    <dbReference type="NCBI Taxonomy" id="29924"/>
    <lineage>
        <taxon>Eukaryota</taxon>
        <taxon>Fungi</taxon>
        <taxon>Fungi incertae sedis</taxon>
        <taxon>Mucoromycota</taxon>
        <taxon>Mucoromycotina</taxon>
        <taxon>Mucoromycetes</taxon>
        <taxon>Mucorales</taxon>
        <taxon>Mucorineae</taxon>
        <taxon>Mucoraceae</taxon>
        <taxon>Mucor</taxon>
    </lineage>
</organism>
<evidence type="ECO:0000313" key="11">
    <source>
        <dbReference type="Proteomes" id="UP000469890"/>
    </source>
</evidence>
<keyword evidence="5" id="KW-0862">Zinc</keyword>
<feature type="compositionally biased region" description="Polar residues" evidence="7">
    <location>
        <begin position="80"/>
        <end position="98"/>
    </location>
</feature>
<evidence type="ECO:0008006" key="12">
    <source>
        <dbReference type="Google" id="ProtNLM"/>
    </source>
</evidence>
<protein>
    <recommendedName>
        <fullName evidence="12">FHA domain-containing protein</fullName>
    </recommendedName>
</protein>
<feature type="compositionally biased region" description="Basic and acidic residues" evidence="7">
    <location>
        <begin position="489"/>
        <end position="508"/>
    </location>
</feature>
<feature type="domain" description="RING-type" evidence="9">
    <location>
        <begin position="346"/>
        <end position="390"/>
    </location>
</feature>
<dbReference type="GO" id="GO:0005829">
    <property type="term" value="C:cytosol"/>
    <property type="evidence" value="ECO:0007669"/>
    <property type="project" value="TreeGrafter"/>
</dbReference>
<dbReference type="SUPFAM" id="SSF49879">
    <property type="entry name" value="SMAD/FHA domain"/>
    <property type="match status" value="1"/>
</dbReference>
<dbReference type="SUPFAM" id="SSF57850">
    <property type="entry name" value="RING/U-box"/>
    <property type="match status" value="1"/>
</dbReference>
<gene>
    <name evidence="10" type="ORF">FB192DRAFT_1387427</name>
</gene>
<evidence type="ECO:0000256" key="3">
    <source>
        <dbReference type="ARBA" id="ARBA00022771"/>
    </source>
</evidence>
<evidence type="ECO:0000259" key="9">
    <source>
        <dbReference type="PROSITE" id="PS50089"/>
    </source>
</evidence>
<dbReference type="Proteomes" id="UP000469890">
    <property type="component" value="Unassembled WGS sequence"/>
</dbReference>
<name>A0A8H4BC76_MUCCL</name>
<sequence length="591" mass="64369">MYMYPVLTSNPSEPSPANTNSTSTTATANMPRNRSASTTSATSPPPPALITRGFQSLRRAHRRLSNSSPSSPIPSGAAPQESNAPEPQQATDMTSPTRPSAESADSGSSNNSSSNAVRPRMRLVPNVGISSRSFVFEIIDRELEPGVIYRIGRFSDRNAQADRLSFKSKVVSRNHAELWTEAGKVFIRDIGSSSGTFLNRIRLSPPSHISQPHEVKDGDAIQLGVDYQGGLEPIYRAVRIRVELNRQIQNANSPFTRTAFQQLRSHLIGTNIPFSGAPLQQQPPQAASPSSSDLLVQPADLGLHREPTKVHEHSNDMVAEVSNQMQLTEMMSRMPTDMSRADIQECCICLYAIAPFQALFLAPCSHIFHFKCLRPIVFQNYPGFSCPLCRSYFDLEASVAVEVDEVLEAINAAKDLKEKQQQQSPKQTSISPIDTVPELNEEEEEEDEQEHEEEEERVPSDGDEHHLDTAEGSLRPSSSIQSDLSSDIEEGHPHEATSTEDAVVKTRLEAPSSATDNVATPPVPFISIPEDEVAPSSSSLAQAINVNSQHLQNSFGGRAVNRGGEGLLSTTLVGSPIFDTNVLPTSTDSNA</sequence>
<dbReference type="EMBL" id="JAAECE010000006">
    <property type="protein sequence ID" value="KAF1799574.1"/>
    <property type="molecule type" value="Genomic_DNA"/>
</dbReference>
<dbReference type="Gene3D" id="2.60.200.20">
    <property type="match status" value="1"/>
</dbReference>
<dbReference type="PANTHER" id="PTHR15067:SF7">
    <property type="entry name" value="E3 UBIQUITIN-PROTEIN LIGASE DMA1-RELATED"/>
    <property type="match status" value="1"/>
</dbReference>
<evidence type="ECO:0000256" key="2">
    <source>
        <dbReference type="ARBA" id="ARBA00022723"/>
    </source>
</evidence>
<keyword evidence="4" id="KW-0833">Ubl conjugation pathway</keyword>
<feature type="region of interest" description="Disordered" evidence="7">
    <location>
        <begin position="274"/>
        <end position="293"/>
    </location>
</feature>
<feature type="compositionally biased region" description="Low complexity" evidence="7">
    <location>
        <begin position="65"/>
        <end position="75"/>
    </location>
</feature>
<keyword evidence="2" id="KW-0479">Metal-binding</keyword>
<keyword evidence="1" id="KW-0808">Transferase</keyword>
<dbReference type="GO" id="GO:0061630">
    <property type="term" value="F:ubiquitin protein ligase activity"/>
    <property type="evidence" value="ECO:0007669"/>
    <property type="project" value="TreeGrafter"/>
</dbReference>
<dbReference type="PROSITE" id="PS50089">
    <property type="entry name" value="ZF_RING_2"/>
    <property type="match status" value="1"/>
</dbReference>
<feature type="compositionally biased region" description="Low complexity" evidence="7">
    <location>
        <begin position="277"/>
        <end position="293"/>
    </location>
</feature>
<dbReference type="GO" id="GO:0016567">
    <property type="term" value="P:protein ubiquitination"/>
    <property type="evidence" value="ECO:0007669"/>
    <property type="project" value="TreeGrafter"/>
</dbReference>
<dbReference type="Pfam" id="PF17123">
    <property type="entry name" value="zf-RING_11"/>
    <property type="match status" value="1"/>
</dbReference>
<dbReference type="SMART" id="SM00184">
    <property type="entry name" value="RING"/>
    <property type="match status" value="1"/>
</dbReference>